<dbReference type="STRING" id="1430326.B8W66_15010"/>
<feature type="transmembrane region" description="Helical" evidence="1">
    <location>
        <begin position="156"/>
        <end position="182"/>
    </location>
</feature>
<evidence type="ECO:0000256" key="1">
    <source>
        <dbReference type="SAM" id="Phobius"/>
    </source>
</evidence>
<feature type="transmembrane region" description="Helical" evidence="1">
    <location>
        <begin position="118"/>
        <end position="144"/>
    </location>
</feature>
<feature type="transmembrane region" description="Helical" evidence="1">
    <location>
        <begin position="226"/>
        <end position="246"/>
    </location>
</feature>
<keyword evidence="1" id="KW-0472">Membrane</keyword>
<dbReference type="RefSeq" id="WP_085325798.1">
    <property type="nucleotide sequence ID" value="NZ_NCXP01000018.1"/>
</dbReference>
<organism evidence="2 3">
    <name type="scientific">Mycobacterium decipiens</name>
    <dbReference type="NCBI Taxonomy" id="1430326"/>
    <lineage>
        <taxon>Bacteria</taxon>
        <taxon>Bacillati</taxon>
        <taxon>Actinomycetota</taxon>
        <taxon>Actinomycetes</taxon>
        <taxon>Mycobacteriales</taxon>
        <taxon>Mycobacteriaceae</taxon>
        <taxon>Mycobacterium</taxon>
    </lineage>
</organism>
<sequence length="279" mass="32057">MSTMATQTAHPLNRPTGPRLFRIAWHCRHNPKRELWLAWWTLVAFYNLFVLVFFVLTRTQPPPNPAWDTPRIVQWFHDNHFGILIGFAIMFVITGMTTMSNALIAYSMRRMSVSRAFGYSYLVLYALSAVPGMLLMCIALTAGALRPERDPELISWLYDLAFLSFVGTMGVFLIGSLVWMLAILIDKNRVFPKWFGYLNLCNALTEIVVSPAWIFRRGVLAWNGQIAWWLNMVIFGIYTGVFILLLRKMIQREDYRDGPLPDLAPTGQHDRPEPAEAAR</sequence>
<reference evidence="2 3" key="1">
    <citation type="submission" date="2017-04" db="EMBL/GenBank/DDBJ databases">
        <title>The new phylogeny of genus Mycobacterium.</title>
        <authorList>
            <person name="Tortoli E."/>
            <person name="Trovato A."/>
            <person name="Cirillo D.M."/>
        </authorList>
    </citation>
    <scope>NUCLEOTIDE SEQUENCE [LARGE SCALE GENOMIC DNA]</scope>
    <source>
        <strain evidence="2 3">TBL 1200985</strain>
    </source>
</reference>
<dbReference type="EMBL" id="NCXP01000018">
    <property type="protein sequence ID" value="OSC39974.1"/>
    <property type="molecule type" value="Genomic_DNA"/>
</dbReference>
<gene>
    <name evidence="2" type="ORF">B8W66_15010</name>
</gene>
<dbReference type="Proteomes" id="UP000193247">
    <property type="component" value="Unassembled WGS sequence"/>
</dbReference>
<protein>
    <submittedName>
        <fullName evidence="2">Uncharacterized protein</fullName>
    </submittedName>
</protein>
<feature type="transmembrane region" description="Helical" evidence="1">
    <location>
        <begin position="194"/>
        <end position="214"/>
    </location>
</feature>
<keyword evidence="1" id="KW-1133">Transmembrane helix</keyword>
<comment type="caution">
    <text evidence="2">The sequence shown here is derived from an EMBL/GenBank/DDBJ whole genome shotgun (WGS) entry which is preliminary data.</text>
</comment>
<keyword evidence="1" id="KW-0812">Transmembrane</keyword>
<dbReference type="AlphaFoldDB" id="A0A1X2LT24"/>
<keyword evidence="3" id="KW-1185">Reference proteome</keyword>
<accession>A0A1X2LT24</accession>
<evidence type="ECO:0000313" key="3">
    <source>
        <dbReference type="Proteomes" id="UP000193247"/>
    </source>
</evidence>
<proteinExistence type="predicted"/>
<feature type="transmembrane region" description="Helical" evidence="1">
    <location>
        <begin position="35"/>
        <end position="56"/>
    </location>
</feature>
<evidence type="ECO:0000313" key="2">
    <source>
        <dbReference type="EMBL" id="OSC39974.1"/>
    </source>
</evidence>
<name>A0A1X2LT24_9MYCO</name>
<feature type="transmembrane region" description="Helical" evidence="1">
    <location>
        <begin position="81"/>
        <end position="106"/>
    </location>
</feature>